<dbReference type="RefSeq" id="WP_128519383.1">
    <property type="nucleotide sequence ID" value="NZ_RJQC01000001.1"/>
</dbReference>
<feature type="domain" description="Transposase DDE" evidence="1">
    <location>
        <begin position="28"/>
        <end position="108"/>
    </location>
</feature>
<proteinExistence type="predicted"/>
<dbReference type="Proteomes" id="UP000276568">
    <property type="component" value="Unassembled WGS sequence"/>
</dbReference>
<dbReference type="OrthoDB" id="9789070at2"/>
<dbReference type="Pfam" id="PF13751">
    <property type="entry name" value="DDE_Tnp_1_6"/>
    <property type="match status" value="1"/>
</dbReference>
<organism evidence="2 3">
    <name type="scientific">Absicoccus porci</name>
    <dbReference type="NCBI Taxonomy" id="2486576"/>
    <lineage>
        <taxon>Bacteria</taxon>
        <taxon>Bacillati</taxon>
        <taxon>Bacillota</taxon>
        <taxon>Erysipelotrichia</taxon>
        <taxon>Erysipelotrichales</taxon>
        <taxon>Erysipelotrichaceae</taxon>
        <taxon>Absicoccus</taxon>
    </lineage>
</organism>
<dbReference type="InterPro" id="IPR025668">
    <property type="entry name" value="Tnp_DDE_dom"/>
</dbReference>
<dbReference type="EMBL" id="RJQC01000001">
    <property type="protein sequence ID" value="RNM31218.1"/>
    <property type="molecule type" value="Genomic_DNA"/>
</dbReference>
<gene>
    <name evidence="2" type="ORF">EDX97_01225</name>
</gene>
<name>A0A3N0I2R7_9FIRM</name>
<evidence type="ECO:0000259" key="1">
    <source>
        <dbReference type="Pfam" id="PF13751"/>
    </source>
</evidence>
<evidence type="ECO:0000313" key="2">
    <source>
        <dbReference type="EMBL" id="RNM31218.1"/>
    </source>
</evidence>
<sequence length="109" mass="12994">MHKEQEKVTDKNRFKSCMMKPDEEGNIYCPQGHAFTLEQRKESVKGRYPRTIQFYRNEHCEGCPLRSQCTRSKHGRTLQRTDKLAEMQIEIRENLMTETGQELMKQRSI</sequence>
<keyword evidence="3" id="KW-1185">Reference proteome</keyword>
<reference evidence="2 3" key="1">
    <citation type="submission" date="2018-11" db="EMBL/GenBank/DDBJ databases">
        <title>Clostridium sp. nov., a member of the family Erysipelotrichaceae isolated from pig faeces.</title>
        <authorList>
            <person name="Chang Y.-H."/>
        </authorList>
    </citation>
    <scope>NUCLEOTIDE SEQUENCE [LARGE SCALE GENOMIC DNA]</scope>
    <source>
        <strain evidence="2 3">YH-panp20</strain>
    </source>
</reference>
<comment type="caution">
    <text evidence="2">The sequence shown here is derived from an EMBL/GenBank/DDBJ whole genome shotgun (WGS) entry which is preliminary data.</text>
</comment>
<protein>
    <recommendedName>
        <fullName evidence="1">Transposase DDE domain-containing protein</fullName>
    </recommendedName>
</protein>
<accession>A0A3N0I2R7</accession>
<dbReference type="AlphaFoldDB" id="A0A3N0I2R7"/>
<evidence type="ECO:0000313" key="3">
    <source>
        <dbReference type="Proteomes" id="UP000276568"/>
    </source>
</evidence>